<organism evidence="1 2">
    <name type="scientific">Alloprevotella tannerae ATCC 51259</name>
    <dbReference type="NCBI Taxonomy" id="626522"/>
    <lineage>
        <taxon>Bacteria</taxon>
        <taxon>Pseudomonadati</taxon>
        <taxon>Bacteroidota</taxon>
        <taxon>Bacteroidia</taxon>
        <taxon>Bacteroidales</taxon>
        <taxon>Prevotellaceae</taxon>
        <taxon>Alloprevotella</taxon>
    </lineage>
</organism>
<name>C9LKB8_9BACT</name>
<dbReference type="AlphaFoldDB" id="C9LKB8"/>
<proteinExistence type="predicted"/>
<sequence>MQQDRREASILSVNLAGRIFDSLKTNPQGRFIGIADIKVVPLGS</sequence>
<comment type="caution">
    <text evidence="1">The sequence shown here is derived from an EMBL/GenBank/DDBJ whole genome shotgun (WGS) entry which is preliminary data.</text>
</comment>
<evidence type="ECO:0000313" key="2">
    <source>
        <dbReference type="Proteomes" id="UP000003460"/>
    </source>
</evidence>
<evidence type="ECO:0000313" key="1">
    <source>
        <dbReference type="EMBL" id="EEX70640.1"/>
    </source>
</evidence>
<protein>
    <submittedName>
        <fullName evidence="1">Uncharacterized protein</fullName>
    </submittedName>
</protein>
<reference evidence="1" key="1">
    <citation type="submission" date="2009-09" db="EMBL/GenBank/DDBJ databases">
        <authorList>
            <person name="Weinstock G."/>
            <person name="Sodergren E."/>
            <person name="Clifton S."/>
            <person name="Fulton L."/>
            <person name="Fulton B."/>
            <person name="Courtney L."/>
            <person name="Fronick C."/>
            <person name="Harrison M."/>
            <person name="Strong C."/>
            <person name="Farmer C."/>
            <person name="Delahaunty K."/>
            <person name="Markovic C."/>
            <person name="Hall O."/>
            <person name="Minx P."/>
            <person name="Tomlinson C."/>
            <person name="Mitreva M."/>
            <person name="Nelson J."/>
            <person name="Hou S."/>
            <person name="Wollam A."/>
            <person name="Pepin K.H."/>
            <person name="Johnson M."/>
            <person name="Bhonagiri V."/>
            <person name="Nash W.E."/>
            <person name="Warren W."/>
            <person name="Chinwalla A."/>
            <person name="Mardis E.R."/>
            <person name="Wilson R.K."/>
        </authorList>
    </citation>
    <scope>NUCLEOTIDE SEQUENCE [LARGE SCALE GENOMIC DNA]</scope>
    <source>
        <strain evidence="1">ATCC 51259</strain>
    </source>
</reference>
<gene>
    <name evidence="1" type="ORF">GCWU000325_02683</name>
</gene>
<dbReference type="EMBL" id="ACIJ02000028">
    <property type="protein sequence ID" value="EEX70640.1"/>
    <property type="molecule type" value="Genomic_DNA"/>
</dbReference>
<dbReference type="Proteomes" id="UP000003460">
    <property type="component" value="Unassembled WGS sequence"/>
</dbReference>
<dbReference type="HOGENOM" id="CLU_3220344_0_0_10"/>
<keyword evidence="2" id="KW-1185">Reference proteome</keyword>
<accession>C9LKB8</accession>